<dbReference type="Proteomes" id="UP001497516">
    <property type="component" value="Chromosome 8"/>
</dbReference>
<dbReference type="EMBL" id="OZ034821">
    <property type="protein sequence ID" value="CAL1405770.1"/>
    <property type="molecule type" value="Genomic_DNA"/>
</dbReference>
<dbReference type="AlphaFoldDB" id="A0AAV2G890"/>
<evidence type="ECO:0000256" key="1">
    <source>
        <dbReference type="SAM" id="MobiDB-lite"/>
    </source>
</evidence>
<feature type="compositionally biased region" description="Polar residues" evidence="1">
    <location>
        <begin position="1"/>
        <end position="11"/>
    </location>
</feature>
<feature type="compositionally biased region" description="Basic and acidic residues" evidence="1">
    <location>
        <begin position="12"/>
        <end position="23"/>
    </location>
</feature>
<protein>
    <submittedName>
        <fullName evidence="2">Uncharacterized protein</fullName>
    </submittedName>
</protein>
<accession>A0AAV2G890</accession>
<organism evidence="2 3">
    <name type="scientific">Linum trigynum</name>
    <dbReference type="NCBI Taxonomy" id="586398"/>
    <lineage>
        <taxon>Eukaryota</taxon>
        <taxon>Viridiplantae</taxon>
        <taxon>Streptophyta</taxon>
        <taxon>Embryophyta</taxon>
        <taxon>Tracheophyta</taxon>
        <taxon>Spermatophyta</taxon>
        <taxon>Magnoliopsida</taxon>
        <taxon>eudicotyledons</taxon>
        <taxon>Gunneridae</taxon>
        <taxon>Pentapetalae</taxon>
        <taxon>rosids</taxon>
        <taxon>fabids</taxon>
        <taxon>Malpighiales</taxon>
        <taxon>Linaceae</taxon>
        <taxon>Linum</taxon>
    </lineage>
</organism>
<keyword evidence="3" id="KW-1185">Reference proteome</keyword>
<name>A0AAV2G890_9ROSI</name>
<evidence type="ECO:0000313" key="2">
    <source>
        <dbReference type="EMBL" id="CAL1405770.1"/>
    </source>
</evidence>
<reference evidence="2 3" key="1">
    <citation type="submission" date="2024-04" db="EMBL/GenBank/DDBJ databases">
        <authorList>
            <person name="Fracassetti M."/>
        </authorList>
    </citation>
    <scope>NUCLEOTIDE SEQUENCE [LARGE SCALE GENOMIC DNA]</scope>
</reference>
<evidence type="ECO:0000313" key="3">
    <source>
        <dbReference type="Proteomes" id="UP001497516"/>
    </source>
</evidence>
<feature type="region of interest" description="Disordered" evidence="1">
    <location>
        <begin position="1"/>
        <end position="32"/>
    </location>
</feature>
<proteinExistence type="predicted"/>
<gene>
    <name evidence="2" type="ORF">LTRI10_LOCUS45540</name>
</gene>
<sequence length="66" mass="7619">MLQTMAEQSLSYEKEQANLEAEKSSINCPELQKEDGDSYELVAVEKKPMVYSDPFYVDFLAESHKR</sequence>